<dbReference type="AlphaFoldDB" id="A0A928Z3Y9"/>
<evidence type="ECO:0000313" key="3">
    <source>
        <dbReference type="Proteomes" id="UP000625316"/>
    </source>
</evidence>
<feature type="chain" id="PRO_5036997025" evidence="1">
    <location>
        <begin position="22"/>
        <end position="187"/>
    </location>
</feature>
<keyword evidence="3" id="KW-1185">Reference proteome</keyword>
<keyword evidence="1" id="KW-0732">Signal</keyword>
<evidence type="ECO:0000313" key="2">
    <source>
        <dbReference type="EMBL" id="MBE9029765.1"/>
    </source>
</evidence>
<evidence type="ECO:0000256" key="1">
    <source>
        <dbReference type="SAM" id="SignalP"/>
    </source>
</evidence>
<dbReference type="EMBL" id="JADEXQ010000021">
    <property type="protein sequence ID" value="MBE9029765.1"/>
    <property type="molecule type" value="Genomic_DNA"/>
</dbReference>
<feature type="signal peptide" evidence="1">
    <location>
        <begin position="1"/>
        <end position="21"/>
    </location>
</feature>
<dbReference type="Proteomes" id="UP000625316">
    <property type="component" value="Unassembled WGS sequence"/>
</dbReference>
<organism evidence="2 3">
    <name type="scientific">Romeriopsis navalis LEGE 11480</name>
    <dbReference type="NCBI Taxonomy" id="2777977"/>
    <lineage>
        <taxon>Bacteria</taxon>
        <taxon>Bacillati</taxon>
        <taxon>Cyanobacteriota</taxon>
        <taxon>Cyanophyceae</taxon>
        <taxon>Leptolyngbyales</taxon>
        <taxon>Leptolyngbyaceae</taxon>
        <taxon>Romeriopsis</taxon>
        <taxon>Romeriopsis navalis</taxon>
    </lineage>
</organism>
<reference evidence="2" key="1">
    <citation type="submission" date="2020-10" db="EMBL/GenBank/DDBJ databases">
        <authorList>
            <person name="Castelo-Branco R."/>
            <person name="Eusebio N."/>
            <person name="Adriana R."/>
            <person name="Vieira A."/>
            <person name="Brugerolle De Fraissinette N."/>
            <person name="Rezende De Castro R."/>
            <person name="Schneider M.P."/>
            <person name="Vasconcelos V."/>
            <person name="Leao P.N."/>
        </authorList>
    </citation>
    <scope>NUCLEOTIDE SEQUENCE</scope>
    <source>
        <strain evidence="2">LEGE 11480</strain>
    </source>
</reference>
<gene>
    <name evidence="2" type="ORF">IQ266_08500</name>
</gene>
<accession>A0A928Z3Y9</accession>
<proteinExistence type="predicted"/>
<sequence>MSLFRRFSLPALMLTTLAASAMSIAATPQSAEAFIIRRKSADVFINKYDRKHYVRGKCSLAKGKGFVPVPTGAFLKRLPESGEIRCSGDVFKRKGARIRLRRTRKLHMKRYSLSVNGDQVKFVVDEESRTCHGKRCEVTIKPTSGLNTVGLTACIESRGKSRIVQIGSVPTGLDNGFKSKRCSRRKY</sequence>
<dbReference type="RefSeq" id="WP_264324584.1">
    <property type="nucleotide sequence ID" value="NZ_JADEXQ010000021.1"/>
</dbReference>
<name>A0A928Z3Y9_9CYAN</name>
<comment type="caution">
    <text evidence="2">The sequence shown here is derived from an EMBL/GenBank/DDBJ whole genome shotgun (WGS) entry which is preliminary data.</text>
</comment>
<protein>
    <submittedName>
        <fullName evidence="2">Uncharacterized protein</fullName>
    </submittedName>
</protein>